<organism evidence="2 3">
    <name type="scientific">Pseudofulvibacter geojedonensis</name>
    <dbReference type="NCBI Taxonomy" id="1123758"/>
    <lineage>
        <taxon>Bacteria</taxon>
        <taxon>Pseudomonadati</taxon>
        <taxon>Bacteroidota</taxon>
        <taxon>Flavobacteriia</taxon>
        <taxon>Flavobacteriales</taxon>
        <taxon>Flavobacteriaceae</taxon>
        <taxon>Pseudofulvibacter</taxon>
    </lineage>
</organism>
<accession>A0ABW3HZG5</accession>
<dbReference type="RefSeq" id="WP_377712526.1">
    <property type="nucleotide sequence ID" value="NZ_JBHTJM010000002.1"/>
</dbReference>
<evidence type="ECO:0000313" key="3">
    <source>
        <dbReference type="Proteomes" id="UP001596997"/>
    </source>
</evidence>
<feature type="transmembrane region" description="Helical" evidence="1">
    <location>
        <begin position="67"/>
        <end position="85"/>
    </location>
</feature>
<evidence type="ECO:0000313" key="2">
    <source>
        <dbReference type="EMBL" id="MFD0962645.1"/>
    </source>
</evidence>
<gene>
    <name evidence="2" type="ORF">ACFQ1O_01350</name>
</gene>
<name>A0ABW3HZG5_9FLAO</name>
<sequence length="93" mass="11112">MGFAQFMVSSIKSNNRRQQRVQFDKEDILNSYTKNKTKPVFKKASQEQLLKIRKRLQKSNQVYQQKLIGYTFLSVVFIGTIIYYFNEIISFIF</sequence>
<reference evidence="3" key="1">
    <citation type="journal article" date="2019" name="Int. J. Syst. Evol. Microbiol.">
        <title>The Global Catalogue of Microorganisms (GCM) 10K type strain sequencing project: providing services to taxonomists for standard genome sequencing and annotation.</title>
        <authorList>
            <consortium name="The Broad Institute Genomics Platform"/>
            <consortium name="The Broad Institute Genome Sequencing Center for Infectious Disease"/>
            <person name="Wu L."/>
            <person name="Ma J."/>
        </authorList>
    </citation>
    <scope>NUCLEOTIDE SEQUENCE [LARGE SCALE GENOMIC DNA]</scope>
    <source>
        <strain evidence="3">CCUG 62114</strain>
    </source>
</reference>
<protein>
    <recommendedName>
        <fullName evidence="4">Riboflavin synthase subunit beta</fullName>
    </recommendedName>
</protein>
<keyword evidence="3" id="KW-1185">Reference proteome</keyword>
<dbReference type="Proteomes" id="UP001596997">
    <property type="component" value="Unassembled WGS sequence"/>
</dbReference>
<evidence type="ECO:0000256" key="1">
    <source>
        <dbReference type="SAM" id="Phobius"/>
    </source>
</evidence>
<evidence type="ECO:0008006" key="4">
    <source>
        <dbReference type="Google" id="ProtNLM"/>
    </source>
</evidence>
<proteinExistence type="predicted"/>
<dbReference type="EMBL" id="JBHTJM010000002">
    <property type="protein sequence ID" value="MFD0962645.1"/>
    <property type="molecule type" value="Genomic_DNA"/>
</dbReference>
<keyword evidence="1" id="KW-0472">Membrane</keyword>
<keyword evidence="1" id="KW-1133">Transmembrane helix</keyword>
<comment type="caution">
    <text evidence="2">The sequence shown here is derived from an EMBL/GenBank/DDBJ whole genome shotgun (WGS) entry which is preliminary data.</text>
</comment>
<keyword evidence="1" id="KW-0812">Transmembrane</keyword>